<keyword evidence="5" id="KW-1185">Reference proteome</keyword>
<dbReference type="EMBL" id="PDCK01000039">
    <property type="protein sequence ID" value="PRQ58962.1"/>
    <property type="molecule type" value="Genomic_DNA"/>
</dbReference>
<keyword evidence="1" id="KW-0406">Ion transport</keyword>
<dbReference type="PANTHER" id="PTHR45651:SF68">
    <property type="entry name" value="ION TRANSPORT DOMAIN-CONTAINING PROTEIN"/>
    <property type="match status" value="1"/>
</dbReference>
<keyword evidence="2" id="KW-0812">Transmembrane</keyword>
<evidence type="ECO:0000256" key="1">
    <source>
        <dbReference type="ARBA" id="ARBA00023303"/>
    </source>
</evidence>
<feature type="chain" id="PRO_5015162511" description="Ion transport domain-containing protein" evidence="3">
    <location>
        <begin position="23"/>
        <end position="157"/>
    </location>
</feature>
<name>A0A2P6SJV1_ROSCH</name>
<keyword evidence="2" id="KW-0472">Membrane</keyword>
<evidence type="ECO:0000313" key="4">
    <source>
        <dbReference type="EMBL" id="PRQ58962.1"/>
    </source>
</evidence>
<protein>
    <recommendedName>
        <fullName evidence="6">Ion transport domain-containing protein</fullName>
    </recommendedName>
</protein>
<sequence length="157" mass="17749">MLCFSTLYVTLFLSFNSSVSNSEPTKGKFVVKDGHETSKRWSGLGTSKIAVGKMVLKEILDPEGPILEKWNLIFVLSCLFAVLLDPLFLYTPLINQDMKCIGLDKKLKIAAVVFRSITDFVYIVKIIFHVYKLEKGSIFDDQRISFLDIANSFILIS</sequence>
<evidence type="ECO:0008006" key="6">
    <source>
        <dbReference type="Google" id="ProtNLM"/>
    </source>
</evidence>
<accession>A0A2P6SJV1</accession>
<feature type="transmembrane region" description="Helical" evidence="2">
    <location>
        <begin position="70"/>
        <end position="91"/>
    </location>
</feature>
<gene>
    <name evidence="4" type="ORF">RchiOBHm_Chr1g0364951</name>
</gene>
<dbReference type="Proteomes" id="UP000238479">
    <property type="component" value="Chromosome 1"/>
</dbReference>
<keyword evidence="1" id="KW-0813">Transport</keyword>
<evidence type="ECO:0000313" key="5">
    <source>
        <dbReference type="Proteomes" id="UP000238479"/>
    </source>
</evidence>
<dbReference type="STRING" id="74649.A0A2P6SJV1"/>
<proteinExistence type="predicted"/>
<feature type="transmembrane region" description="Helical" evidence="2">
    <location>
        <begin position="112"/>
        <end position="131"/>
    </location>
</feature>
<dbReference type="GO" id="GO:0034220">
    <property type="term" value="P:monoatomic ion transmembrane transport"/>
    <property type="evidence" value="ECO:0007669"/>
    <property type="project" value="UniProtKB-KW"/>
</dbReference>
<reference evidence="4 5" key="1">
    <citation type="journal article" date="2018" name="Nat. Genet.">
        <title>The Rosa genome provides new insights in the design of modern roses.</title>
        <authorList>
            <person name="Bendahmane M."/>
        </authorList>
    </citation>
    <scope>NUCLEOTIDE SEQUENCE [LARGE SCALE GENOMIC DNA]</scope>
    <source>
        <strain evidence="5">cv. Old Blush</strain>
    </source>
</reference>
<dbReference type="GO" id="GO:0016020">
    <property type="term" value="C:membrane"/>
    <property type="evidence" value="ECO:0007669"/>
    <property type="project" value="UniProtKB-SubCell"/>
</dbReference>
<feature type="signal peptide" evidence="3">
    <location>
        <begin position="1"/>
        <end position="22"/>
    </location>
</feature>
<evidence type="ECO:0000256" key="2">
    <source>
        <dbReference type="SAM" id="Phobius"/>
    </source>
</evidence>
<keyword evidence="2" id="KW-1133">Transmembrane helix</keyword>
<organism evidence="4 5">
    <name type="scientific">Rosa chinensis</name>
    <name type="common">China rose</name>
    <dbReference type="NCBI Taxonomy" id="74649"/>
    <lineage>
        <taxon>Eukaryota</taxon>
        <taxon>Viridiplantae</taxon>
        <taxon>Streptophyta</taxon>
        <taxon>Embryophyta</taxon>
        <taxon>Tracheophyta</taxon>
        <taxon>Spermatophyta</taxon>
        <taxon>Magnoliopsida</taxon>
        <taxon>eudicotyledons</taxon>
        <taxon>Gunneridae</taxon>
        <taxon>Pentapetalae</taxon>
        <taxon>rosids</taxon>
        <taxon>fabids</taxon>
        <taxon>Rosales</taxon>
        <taxon>Rosaceae</taxon>
        <taxon>Rosoideae</taxon>
        <taxon>Rosoideae incertae sedis</taxon>
        <taxon>Rosa</taxon>
    </lineage>
</organism>
<dbReference type="Gramene" id="PRQ58962">
    <property type="protein sequence ID" value="PRQ58962"/>
    <property type="gene ID" value="RchiOBHm_Chr1g0364951"/>
</dbReference>
<dbReference type="AlphaFoldDB" id="A0A2P6SJV1"/>
<keyword evidence="3" id="KW-0732">Signal</keyword>
<comment type="caution">
    <text evidence="4">The sequence shown here is derived from an EMBL/GenBank/DDBJ whole genome shotgun (WGS) entry which is preliminary data.</text>
</comment>
<evidence type="ECO:0000256" key="3">
    <source>
        <dbReference type="SAM" id="SignalP"/>
    </source>
</evidence>
<keyword evidence="1" id="KW-0407">Ion channel</keyword>
<dbReference type="PANTHER" id="PTHR45651">
    <property type="entry name" value="CYCLIC NUCLEOTIDE-GATED ION CHANNEL 15-RELATED-RELATED"/>
    <property type="match status" value="1"/>
</dbReference>